<keyword evidence="4" id="KW-1134">Transmembrane beta strand</keyword>
<gene>
    <name evidence="10" type="ORF">SAMN04487771_100844</name>
</gene>
<dbReference type="STRING" id="1526.SAMN02910262_00034"/>
<dbReference type="Pfam" id="PF02321">
    <property type="entry name" value="OEP"/>
    <property type="match status" value="1"/>
</dbReference>
<keyword evidence="7" id="KW-0998">Cell outer membrane</keyword>
<evidence type="ECO:0000256" key="6">
    <source>
        <dbReference type="ARBA" id="ARBA00023136"/>
    </source>
</evidence>
<dbReference type="EMBL" id="FOIL01000008">
    <property type="protein sequence ID" value="SET22210.1"/>
    <property type="molecule type" value="Genomic_DNA"/>
</dbReference>
<dbReference type="Proteomes" id="UP000199820">
    <property type="component" value="Unassembled WGS sequence"/>
</dbReference>
<keyword evidence="6" id="KW-0472">Membrane</keyword>
<dbReference type="GO" id="GO:0015562">
    <property type="term" value="F:efflux transmembrane transporter activity"/>
    <property type="evidence" value="ECO:0007669"/>
    <property type="project" value="InterPro"/>
</dbReference>
<evidence type="ECO:0000313" key="10">
    <source>
        <dbReference type="EMBL" id="SET22210.1"/>
    </source>
</evidence>
<proteinExistence type="inferred from homology"/>
<comment type="similarity">
    <text evidence="2">Belongs to the outer membrane factor (OMF) (TC 1.B.17) family.</text>
</comment>
<dbReference type="PANTHER" id="PTHR30026:SF23">
    <property type="entry name" value="TO APRF-PUTATIVE OUTER MEMBRANE EFFLUX PROTEIN OR SECRETED ALKALINE PHOSPHATASE-RELATED"/>
    <property type="match status" value="1"/>
</dbReference>
<dbReference type="Gene3D" id="1.20.1600.10">
    <property type="entry name" value="Outer membrane efflux proteins (OEP)"/>
    <property type="match status" value="2"/>
</dbReference>
<reference evidence="10 11" key="1">
    <citation type="submission" date="2016-10" db="EMBL/GenBank/DDBJ databases">
        <authorList>
            <person name="de Groot N.N."/>
        </authorList>
    </citation>
    <scope>NUCLEOTIDE SEQUENCE [LARGE SCALE GENOMIC DNA]</scope>
    <source>
        <strain evidence="10 11">KH1P1</strain>
    </source>
</reference>
<keyword evidence="9" id="KW-0732">Signal</keyword>
<evidence type="ECO:0000256" key="3">
    <source>
        <dbReference type="ARBA" id="ARBA00022448"/>
    </source>
</evidence>
<dbReference type="eggNOG" id="ENOG502ZBES">
    <property type="taxonomic scope" value="Bacteria"/>
</dbReference>
<name>A0A1I0CR03_9FIRM</name>
<evidence type="ECO:0000256" key="7">
    <source>
        <dbReference type="ARBA" id="ARBA00023237"/>
    </source>
</evidence>
<accession>A0A1I0CR03</accession>
<sequence length="418" mass="45426">MENRKTRNGKQIRRMIASVVLSGALAVPFCPLTAYAAPESAYSAETWEKLRDNKMEYDEISLLVQEYNPYYLNNAASYADSKTTENANEIRQGKMEDAEDLESSADQMADNADSLMDQLEELVESGATGASGLASSYASLKASSALLHQNSITTRQSANTSYEDADTKALNQRKKQTALIVQAQGLFASYNLARISVPVIENSIAMAERNVARVQNKIAAGTATQSALLSAQNSLKSLQGTLTSTKASVESVRQSLLLNTGWASTDSPEICGVPEPDLSRIETMNPDADVQTALDENISLKLDRKTLTNMDSGTTDYQNQVRTIASEEQTIRNSVKSLYQTILTDRAALETAQSAVDVQQKKLSSMQTSFGAGLCTKNELLDQEASAASAEVDLITAKINLQQAIQTYEWALQGYMTS</sequence>
<keyword evidence="8" id="KW-0175">Coiled coil</keyword>
<evidence type="ECO:0000256" key="2">
    <source>
        <dbReference type="ARBA" id="ARBA00007613"/>
    </source>
</evidence>
<dbReference type="SUPFAM" id="SSF56954">
    <property type="entry name" value="Outer membrane efflux proteins (OEP)"/>
    <property type="match status" value="1"/>
</dbReference>
<organism evidence="10 11">
    <name type="scientific">[Clostridium] aminophilum</name>
    <dbReference type="NCBI Taxonomy" id="1526"/>
    <lineage>
        <taxon>Bacteria</taxon>
        <taxon>Bacillati</taxon>
        <taxon>Bacillota</taxon>
        <taxon>Clostridia</taxon>
        <taxon>Lachnospirales</taxon>
        <taxon>Lachnospiraceae</taxon>
    </lineage>
</organism>
<comment type="subcellular location">
    <subcellularLocation>
        <location evidence="1">Cell outer membrane</location>
    </subcellularLocation>
</comment>
<evidence type="ECO:0000256" key="1">
    <source>
        <dbReference type="ARBA" id="ARBA00004442"/>
    </source>
</evidence>
<feature type="signal peptide" evidence="9">
    <location>
        <begin position="1"/>
        <end position="36"/>
    </location>
</feature>
<dbReference type="AlphaFoldDB" id="A0A1I0CR03"/>
<dbReference type="RefSeq" id="WP_177171154.1">
    <property type="nucleotide sequence ID" value="NZ_FOIL01000008.1"/>
</dbReference>
<feature type="chain" id="PRO_5011703855" evidence="9">
    <location>
        <begin position="37"/>
        <end position="418"/>
    </location>
</feature>
<protein>
    <submittedName>
        <fullName evidence="10">Outer membrane efflux protein</fullName>
    </submittedName>
</protein>
<feature type="coiled-coil region" evidence="8">
    <location>
        <begin position="98"/>
        <end position="125"/>
    </location>
</feature>
<dbReference type="PANTHER" id="PTHR30026">
    <property type="entry name" value="OUTER MEMBRANE PROTEIN TOLC"/>
    <property type="match status" value="1"/>
</dbReference>
<dbReference type="InterPro" id="IPR051906">
    <property type="entry name" value="TolC-like"/>
</dbReference>
<dbReference type="GO" id="GO:0009279">
    <property type="term" value="C:cell outer membrane"/>
    <property type="evidence" value="ECO:0007669"/>
    <property type="project" value="UniProtKB-SubCell"/>
</dbReference>
<dbReference type="GO" id="GO:1990281">
    <property type="term" value="C:efflux pump complex"/>
    <property type="evidence" value="ECO:0007669"/>
    <property type="project" value="TreeGrafter"/>
</dbReference>
<dbReference type="InterPro" id="IPR003423">
    <property type="entry name" value="OMP_efflux"/>
</dbReference>
<dbReference type="GO" id="GO:0015288">
    <property type="term" value="F:porin activity"/>
    <property type="evidence" value="ECO:0007669"/>
    <property type="project" value="TreeGrafter"/>
</dbReference>
<evidence type="ECO:0000256" key="9">
    <source>
        <dbReference type="SAM" id="SignalP"/>
    </source>
</evidence>
<evidence type="ECO:0000313" key="11">
    <source>
        <dbReference type="Proteomes" id="UP000199820"/>
    </source>
</evidence>
<keyword evidence="3" id="KW-0813">Transport</keyword>
<keyword evidence="11" id="KW-1185">Reference proteome</keyword>
<evidence type="ECO:0000256" key="4">
    <source>
        <dbReference type="ARBA" id="ARBA00022452"/>
    </source>
</evidence>
<keyword evidence="5" id="KW-0812">Transmembrane</keyword>
<evidence type="ECO:0000256" key="8">
    <source>
        <dbReference type="SAM" id="Coils"/>
    </source>
</evidence>
<evidence type="ECO:0000256" key="5">
    <source>
        <dbReference type="ARBA" id="ARBA00022692"/>
    </source>
</evidence>